<comment type="caution">
    <text evidence="2">The sequence shown here is derived from an EMBL/GenBank/DDBJ whole genome shotgun (WGS) entry which is preliminary data.</text>
</comment>
<keyword evidence="3" id="KW-1185">Reference proteome</keyword>
<proteinExistence type="predicted"/>
<dbReference type="Proteomes" id="UP000254925">
    <property type="component" value="Unassembled WGS sequence"/>
</dbReference>
<evidence type="ECO:0000313" key="2">
    <source>
        <dbReference type="EMBL" id="RDI60902.1"/>
    </source>
</evidence>
<evidence type="ECO:0008006" key="4">
    <source>
        <dbReference type="Google" id="ProtNLM"/>
    </source>
</evidence>
<dbReference type="PROSITE" id="PS51257">
    <property type="entry name" value="PROKAR_LIPOPROTEIN"/>
    <property type="match status" value="1"/>
</dbReference>
<dbReference type="AlphaFoldDB" id="A0A370HQS3"/>
<evidence type="ECO:0000256" key="1">
    <source>
        <dbReference type="SAM" id="SignalP"/>
    </source>
</evidence>
<dbReference type="RefSeq" id="WP_114769104.1">
    <property type="nucleotide sequence ID" value="NZ_QQBB01000002.1"/>
</dbReference>
<reference evidence="2 3" key="1">
    <citation type="submission" date="2018-07" db="EMBL/GenBank/DDBJ databases">
        <title>Genomic Encyclopedia of Type Strains, Phase IV (KMG-IV): sequencing the most valuable type-strain genomes for metagenomic binning, comparative biology and taxonomic classification.</title>
        <authorList>
            <person name="Goeker M."/>
        </authorList>
    </citation>
    <scope>NUCLEOTIDE SEQUENCE [LARGE SCALE GENOMIC DNA]</scope>
    <source>
        <strain evidence="2 3">DSM 14364</strain>
    </source>
</reference>
<protein>
    <recommendedName>
        <fullName evidence="4">Lipoprotein</fullName>
    </recommendedName>
</protein>
<sequence>MRLAIAIGAAALALTVAGCQTAEQSMSSAESVCLETGLKPGTATYQRCVNAGYRNNVAQSNAAANQAAAGAAVGVIGGAVLGAAAARPGYYCGWGGCW</sequence>
<feature type="chain" id="PRO_5016753039" description="Lipoprotein" evidence="1">
    <location>
        <begin position="22"/>
        <end position="98"/>
    </location>
</feature>
<keyword evidence="1" id="KW-0732">Signal</keyword>
<dbReference type="OrthoDB" id="8404196at2"/>
<feature type="signal peptide" evidence="1">
    <location>
        <begin position="1"/>
        <end position="21"/>
    </location>
</feature>
<accession>A0A370HQS3</accession>
<evidence type="ECO:0000313" key="3">
    <source>
        <dbReference type="Proteomes" id="UP000254925"/>
    </source>
</evidence>
<name>A0A370HQS3_9HYPH</name>
<dbReference type="EMBL" id="QQBB01000002">
    <property type="protein sequence ID" value="RDI60902.1"/>
    <property type="molecule type" value="Genomic_DNA"/>
</dbReference>
<gene>
    <name evidence="2" type="ORF">DES45_102290</name>
</gene>
<organism evidence="2 3">
    <name type="scientific">Microvirga subterranea</name>
    <dbReference type="NCBI Taxonomy" id="186651"/>
    <lineage>
        <taxon>Bacteria</taxon>
        <taxon>Pseudomonadati</taxon>
        <taxon>Pseudomonadota</taxon>
        <taxon>Alphaproteobacteria</taxon>
        <taxon>Hyphomicrobiales</taxon>
        <taxon>Methylobacteriaceae</taxon>
        <taxon>Microvirga</taxon>
    </lineage>
</organism>